<evidence type="ECO:0000256" key="2">
    <source>
        <dbReference type="SAM" id="Phobius"/>
    </source>
</evidence>
<dbReference type="EMBL" id="JBDJPC010000004">
    <property type="protein sequence ID" value="KAL1506281.1"/>
    <property type="molecule type" value="Genomic_DNA"/>
</dbReference>
<comment type="caution">
    <text evidence="3">The sequence shown here is derived from an EMBL/GenBank/DDBJ whole genome shotgun (WGS) entry which is preliminary data.</text>
</comment>
<feature type="region of interest" description="Disordered" evidence="1">
    <location>
        <begin position="1"/>
        <end position="36"/>
    </location>
</feature>
<name>A0ABD1EZP1_HYPHA</name>
<gene>
    <name evidence="3" type="ORF">ABEB36_005673</name>
</gene>
<keyword evidence="2" id="KW-0812">Transmembrane</keyword>
<keyword evidence="2" id="KW-1133">Transmembrane helix</keyword>
<organism evidence="3 4">
    <name type="scientific">Hypothenemus hampei</name>
    <name type="common">Coffee berry borer</name>
    <dbReference type="NCBI Taxonomy" id="57062"/>
    <lineage>
        <taxon>Eukaryota</taxon>
        <taxon>Metazoa</taxon>
        <taxon>Ecdysozoa</taxon>
        <taxon>Arthropoda</taxon>
        <taxon>Hexapoda</taxon>
        <taxon>Insecta</taxon>
        <taxon>Pterygota</taxon>
        <taxon>Neoptera</taxon>
        <taxon>Endopterygota</taxon>
        <taxon>Coleoptera</taxon>
        <taxon>Polyphaga</taxon>
        <taxon>Cucujiformia</taxon>
        <taxon>Curculionidae</taxon>
        <taxon>Scolytinae</taxon>
        <taxon>Hypothenemus</taxon>
    </lineage>
</organism>
<evidence type="ECO:0000256" key="1">
    <source>
        <dbReference type="SAM" id="MobiDB-lite"/>
    </source>
</evidence>
<evidence type="ECO:0000313" key="4">
    <source>
        <dbReference type="Proteomes" id="UP001566132"/>
    </source>
</evidence>
<evidence type="ECO:0000313" key="3">
    <source>
        <dbReference type="EMBL" id="KAL1506281.1"/>
    </source>
</evidence>
<dbReference type="AlphaFoldDB" id="A0ABD1EZP1"/>
<proteinExistence type="predicted"/>
<reference evidence="3 4" key="1">
    <citation type="submission" date="2024-05" db="EMBL/GenBank/DDBJ databases">
        <title>Genetic variation in Jamaican populations of the coffee berry borer (Hypothenemus hampei).</title>
        <authorList>
            <person name="Errbii M."/>
            <person name="Myrie A."/>
        </authorList>
    </citation>
    <scope>NUCLEOTIDE SEQUENCE [LARGE SCALE GENOMIC DNA]</scope>
    <source>
        <strain evidence="3">JA-Hopewell-2020-01-JO</strain>
        <tissue evidence="3">Whole body</tissue>
    </source>
</reference>
<sequence>MQSGRRMRTKEIGINANRSNEETDITTSETNNDWKSPTKLKQDVQTIIDIMETTITPYNYNTSSDADNEESVLTNSKLSMNKSLKKSYLCNEDTETKSKESTDKTSKENLNISTAADVNSTLSVTMDEFTDSKFNFPYVENICNNNPYICPPPLIPANVCINSECICPQVASILHGRNIQLGNEGFLNLQEHNIDLNISNENKVCKTSKNVVNWFKTLVSTSKSIEGGNNICGNEYYKMNIKRKRGNDHSPPKRVVFELVQNYPKTCNDTCNNLYDSKEILCESTTKENLKNERLQAKANLQCFCKYKMEKDLRKPPRNIEKNEYCDHSGRTRVDFYYFDHGASNYYQTTDASPVVTTQEVADKTEKYTTRFWAEIFGTVHIGLSFFTSFILQFLRLILYSICRPLTIGFIQLGSDYVFKPLLASLFNGLLQPIFIFFYNIFGSIRDICDPISEGIGYFFKEFSILIRAFRIVEIKNENCGCQNECKCEKKSKKSKLSH</sequence>
<feature type="transmembrane region" description="Helical" evidence="2">
    <location>
        <begin position="422"/>
        <end position="442"/>
    </location>
</feature>
<accession>A0ABD1EZP1</accession>
<feature type="transmembrane region" description="Helical" evidence="2">
    <location>
        <begin position="376"/>
        <end position="402"/>
    </location>
</feature>
<keyword evidence="4" id="KW-1185">Reference proteome</keyword>
<keyword evidence="2" id="KW-0472">Membrane</keyword>
<dbReference type="Proteomes" id="UP001566132">
    <property type="component" value="Unassembled WGS sequence"/>
</dbReference>
<feature type="compositionally biased region" description="Polar residues" evidence="1">
    <location>
        <begin position="25"/>
        <end position="35"/>
    </location>
</feature>
<protein>
    <submittedName>
        <fullName evidence="3">Uncharacterized protein</fullName>
    </submittedName>
</protein>